<dbReference type="InterPro" id="IPR003838">
    <property type="entry name" value="ABC3_permease_C"/>
</dbReference>
<evidence type="ECO:0000313" key="9">
    <source>
        <dbReference type="EMBL" id="GAA4649488.1"/>
    </source>
</evidence>
<feature type="transmembrane region" description="Helical" evidence="6">
    <location>
        <begin position="335"/>
        <end position="358"/>
    </location>
</feature>
<evidence type="ECO:0000256" key="2">
    <source>
        <dbReference type="ARBA" id="ARBA00022475"/>
    </source>
</evidence>
<evidence type="ECO:0000256" key="3">
    <source>
        <dbReference type="ARBA" id="ARBA00022692"/>
    </source>
</evidence>
<dbReference type="PANTHER" id="PTHR43738:SF2">
    <property type="entry name" value="ABC TRANSPORTER PERMEASE"/>
    <property type="match status" value="1"/>
</dbReference>
<dbReference type="PANTHER" id="PTHR43738">
    <property type="entry name" value="ABC TRANSPORTER, MEMBRANE PROTEIN"/>
    <property type="match status" value="1"/>
</dbReference>
<organism evidence="9 10">
    <name type="scientific">Kistimonas scapharcae</name>
    <dbReference type="NCBI Taxonomy" id="1036133"/>
    <lineage>
        <taxon>Bacteria</taxon>
        <taxon>Pseudomonadati</taxon>
        <taxon>Pseudomonadota</taxon>
        <taxon>Gammaproteobacteria</taxon>
        <taxon>Oceanospirillales</taxon>
        <taxon>Endozoicomonadaceae</taxon>
        <taxon>Kistimonas</taxon>
    </lineage>
</organism>
<evidence type="ECO:0000259" key="7">
    <source>
        <dbReference type="Pfam" id="PF02687"/>
    </source>
</evidence>
<feature type="domain" description="MacB-like periplasmic core" evidence="8">
    <location>
        <begin position="19"/>
        <end position="207"/>
    </location>
</feature>
<feature type="transmembrane region" description="Helical" evidence="6">
    <location>
        <begin position="290"/>
        <end position="314"/>
    </location>
</feature>
<sequence length="420" mass="45306">MSILGLTIKSILNRRLTATLTVLSIAISVLLLLGVERIRVEARQSFTNTLSGTDLIVGARTGDINLLLSSVFHIGNASSNVSWESYEEIRNHPAVAWTIPVSLGDSHRGRRVMGTSRDLFKHFRYRGDSPLVVADGQPFSDLFDAVIGAEVARKLGYTVGQDIVLSHGVDTVAMHHHEDKPFRISGILAPTGTPIDKTILVSLEGIEAMHIDWHNSSAPVPGLETSAEEARAMALQPTSVTAFYMGLTSRMATFRVQRLINEYGDEALLAILPGVALQNLWQIVGAGEKALLFVSGLVLLAGLVGMLTTVLTSLNERRREIAILRSIGAKPVHTFLLLLSETLIYTVAGCALGIGLLYGGLLVAQPLVQSQLGIYLPIGLPVFKEVMMLAGIILLSATLGLLPAWRAYKHSLADGLTVRV</sequence>
<keyword evidence="4 6" id="KW-1133">Transmembrane helix</keyword>
<keyword evidence="10" id="KW-1185">Reference proteome</keyword>
<evidence type="ECO:0000256" key="6">
    <source>
        <dbReference type="SAM" id="Phobius"/>
    </source>
</evidence>
<evidence type="ECO:0000256" key="5">
    <source>
        <dbReference type="ARBA" id="ARBA00023136"/>
    </source>
</evidence>
<evidence type="ECO:0000259" key="8">
    <source>
        <dbReference type="Pfam" id="PF12704"/>
    </source>
</evidence>
<gene>
    <name evidence="9" type="ORF">GCM10023116_17620</name>
</gene>
<feature type="transmembrane region" description="Helical" evidence="6">
    <location>
        <begin position="378"/>
        <end position="402"/>
    </location>
</feature>
<evidence type="ECO:0000256" key="4">
    <source>
        <dbReference type="ARBA" id="ARBA00022989"/>
    </source>
</evidence>
<dbReference type="Proteomes" id="UP001500604">
    <property type="component" value="Unassembled WGS sequence"/>
</dbReference>
<dbReference type="RefSeq" id="WP_345195347.1">
    <property type="nucleotide sequence ID" value="NZ_BAABFL010000134.1"/>
</dbReference>
<dbReference type="EMBL" id="BAABFL010000134">
    <property type="protein sequence ID" value="GAA4649488.1"/>
    <property type="molecule type" value="Genomic_DNA"/>
</dbReference>
<evidence type="ECO:0000256" key="1">
    <source>
        <dbReference type="ARBA" id="ARBA00004651"/>
    </source>
</evidence>
<dbReference type="InterPro" id="IPR051125">
    <property type="entry name" value="ABC-4/HrtB_transporter"/>
</dbReference>
<dbReference type="InterPro" id="IPR025857">
    <property type="entry name" value="MacB_PCD"/>
</dbReference>
<keyword evidence="3 6" id="KW-0812">Transmembrane</keyword>
<proteinExistence type="predicted"/>
<name>A0ABP8UZV1_9GAMM</name>
<protein>
    <submittedName>
        <fullName evidence="9">ABC transporter permease</fullName>
    </submittedName>
</protein>
<feature type="domain" description="ABC3 transporter permease C-terminal" evidence="7">
    <location>
        <begin position="293"/>
        <end position="411"/>
    </location>
</feature>
<accession>A0ABP8UZV1</accession>
<evidence type="ECO:0000313" key="10">
    <source>
        <dbReference type="Proteomes" id="UP001500604"/>
    </source>
</evidence>
<reference evidence="10" key="1">
    <citation type="journal article" date="2019" name="Int. J. Syst. Evol. Microbiol.">
        <title>The Global Catalogue of Microorganisms (GCM) 10K type strain sequencing project: providing services to taxonomists for standard genome sequencing and annotation.</title>
        <authorList>
            <consortium name="The Broad Institute Genomics Platform"/>
            <consortium name="The Broad Institute Genome Sequencing Center for Infectious Disease"/>
            <person name="Wu L."/>
            <person name="Ma J."/>
        </authorList>
    </citation>
    <scope>NUCLEOTIDE SEQUENCE [LARGE SCALE GENOMIC DNA]</scope>
    <source>
        <strain evidence="10">JCM 17805</strain>
    </source>
</reference>
<comment type="subcellular location">
    <subcellularLocation>
        <location evidence="1">Cell membrane</location>
        <topology evidence="1">Multi-pass membrane protein</topology>
    </subcellularLocation>
</comment>
<dbReference type="Pfam" id="PF02687">
    <property type="entry name" value="FtsX"/>
    <property type="match status" value="1"/>
</dbReference>
<keyword evidence="2" id="KW-1003">Cell membrane</keyword>
<comment type="caution">
    <text evidence="9">The sequence shown here is derived from an EMBL/GenBank/DDBJ whole genome shotgun (WGS) entry which is preliminary data.</text>
</comment>
<keyword evidence="5 6" id="KW-0472">Membrane</keyword>
<dbReference type="Pfam" id="PF12704">
    <property type="entry name" value="MacB_PCD"/>
    <property type="match status" value="1"/>
</dbReference>
<feature type="transmembrane region" description="Helical" evidence="6">
    <location>
        <begin position="16"/>
        <end position="35"/>
    </location>
</feature>